<dbReference type="Gene3D" id="3.40.50.300">
    <property type="entry name" value="P-loop containing nucleotide triphosphate hydrolases"/>
    <property type="match status" value="1"/>
</dbReference>
<dbReference type="AlphaFoldDB" id="A0A5J4PZQ6"/>
<comment type="caution">
    <text evidence="1">The sequence shown here is derived from an EMBL/GenBank/DDBJ whole genome shotgun (WGS) entry which is preliminary data.</text>
</comment>
<name>A0A5J4PZQ6_9ZZZZ</name>
<reference evidence="1" key="1">
    <citation type="submission" date="2019-03" db="EMBL/GenBank/DDBJ databases">
        <title>Single cell metagenomics reveals metabolic interactions within the superorganism composed of flagellate Streblomastix strix and complex community of Bacteroidetes bacteria on its surface.</title>
        <authorList>
            <person name="Treitli S.C."/>
            <person name="Kolisko M."/>
            <person name="Husnik F."/>
            <person name="Keeling P."/>
            <person name="Hampl V."/>
        </authorList>
    </citation>
    <scope>NUCLEOTIDE SEQUENCE</scope>
    <source>
        <strain evidence="1">STM</strain>
    </source>
</reference>
<feature type="non-terminal residue" evidence="1">
    <location>
        <position position="146"/>
    </location>
</feature>
<proteinExistence type="predicted"/>
<evidence type="ECO:0000313" key="1">
    <source>
        <dbReference type="EMBL" id="KAA6315025.1"/>
    </source>
</evidence>
<dbReference type="SUPFAM" id="SSF52540">
    <property type="entry name" value="P-loop containing nucleoside triphosphate hydrolases"/>
    <property type="match status" value="1"/>
</dbReference>
<evidence type="ECO:0008006" key="2">
    <source>
        <dbReference type="Google" id="ProtNLM"/>
    </source>
</evidence>
<sequence>MAHHLLIRNIGAITEIDIDLNKINVVIGPQSSGKSTICKLACFCSWVEKKVCLSQAFDFFLVDNRFYTELVRFHKLKGYFREGSYFVFESDTVKFSYIHSGNGLPKFEWKKRYAYKRGKICYIPSERNLVSAINNWFEVKFKDNNI</sequence>
<accession>A0A5J4PZQ6</accession>
<protein>
    <recommendedName>
        <fullName evidence="2">Rad50/SbcC-type AAA domain-containing protein</fullName>
    </recommendedName>
</protein>
<dbReference type="EMBL" id="SNRY01005410">
    <property type="protein sequence ID" value="KAA6315025.1"/>
    <property type="molecule type" value="Genomic_DNA"/>
</dbReference>
<dbReference type="InterPro" id="IPR027417">
    <property type="entry name" value="P-loop_NTPase"/>
</dbReference>
<gene>
    <name evidence="1" type="ORF">EZS27_034451</name>
</gene>
<organism evidence="1">
    <name type="scientific">termite gut metagenome</name>
    <dbReference type="NCBI Taxonomy" id="433724"/>
    <lineage>
        <taxon>unclassified sequences</taxon>
        <taxon>metagenomes</taxon>
        <taxon>organismal metagenomes</taxon>
    </lineage>
</organism>